<dbReference type="AlphaFoldDB" id="A0AAD1TDN8"/>
<proteinExistence type="predicted"/>
<accession>A0AAD1TDN8</accession>
<gene>
    <name evidence="2" type="ORF">PECUL_23A031833</name>
</gene>
<evidence type="ECO:0000256" key="1">
    <source>
        <dbReference type="SAM" id="MobiDB-lite"/>
    </source>
</evidence>
<dbReference type="EMBL" id="OW240922">
    <property type="protein sequence ID" value="CAH2321391.1"/>
    <property type="molecule type" value="Genomic_DNA"/>
</dbReference>
<reference evidence="2" key="1">
    <citation type="submission" date="2022-03" db="EMBL/GenBank/DDBJ databases">
        <authorList>
            <person name="Alioto T."/>
            <person name="Alioto T."/>
            <person name="Gomez Garrido J."/>
        </authorList>
    </citation>
    <scope>NUCLEOTIDE SEQUENCE</scope>
</reference>
<protein>
    <submittedName>
        <fullName evidence="2">Uncharacterized protein</fullName>
    </submittedName>
</protein>
<keyword evidence="3" id="KW-1185">Reference proteome</keyword>
<feature type="compositionally biased region" description="Basic residues" evidence="1">
    <location>
        <begin position="10"/>
        <end position="26"/>
    </location>
</feature>
<evidence type="ECO:0000313" key="2">
    <source>
        <dbReference type="EMBL" id="CAH2321391.1"/>
    </source>
</evidence>
<organism evidence="2 3">
    <name type="scientific">Pelobates cultripes</name>
    <name type="common">Western spadefoot toad</name>
    <dbReference type="NCBI Taxonomy" id="61616"/>
    <lineage>
        <taxon>Eukaryota</taxon>
        <taxon>Metazoa</taxon>
        <taxon>Chordata</taxon>
        <taxon>Craniata</taxon>
        <taxon>Vertebrata</taxon>
        <taxon>Euteleostomi</taxon>
        <taxon>Amphibia</taxon>
        <taxon>Batrachia</taxon>
        <taxon>Anura</taxon>
        <taxon>Pelobatoidea</taxon>
        <taxon>Pelobatidae</taxon>
        <taxon>Pelobates</taxon>
    </lineage>
</organism>
<evidence type="ECO:0000313" key="3">
    <source>
        <dbReference type="Proteomes" id="UP001295444"/>
    </source>
</evidence>
<name>A0AAD1TDN8_PELCU</name>
<sequence>MGAGLVHALPSRRPRPQTVKPKRASRVTHTKYWPSLQKVNDLEILAEDLANRSWHNKLRVRCLAENQNEGTLIAKMEHYFKNLLPDIPEDKWVIDRATGHCAPKELEAQVDQGSNTKVQQRARTQLPRCHYNVIPGPLTGYTTVTTKMETHGRPPTET</sequence>
<feature type="region of interest" description="Disordered" evidence="1">
    <location>
        <begin position="1"/>
        <end position="26"/>
    </location>
</feature>
<dbReference type="Proteomes" id="UP001295444">
    <property type="component" value="Chromosome 11"/>
</dbReference>